<proteinExistence type="predicted"/>
<dbReference type="NCBIfam" id="TIGR00847">
    <property type="entry name" value="ccoS"/>
    <property type="match status" value="1"/>
</dbReference>
<dbReference type="Proteomes" id="UP000307956">
    <property type="component" value="Unassembled WGS sequence"/>
</dbReference>
<keyword evidence="2" id="KW-1133">Transmembrane helix</keyword>
<evidence type="ECO:0000313" key="3">
    <source>
        <dbReference type="EMBL" id="THF64393.1"/>
    </source>
</evidence>
<evidence type="ECO:0000313" key="4">
    <source>
        <dbReference type="Proteomes" id="UP000307956"/>
    </source>
</evidence>
<keyword evidence="4" id="KW-1185">Reference proteome</keyword>
<comment type="caution">
    <text evidence="3">The sequence shown here is derived from an EMBL/GenBank/DDBJ whole genome shotgun (WGS) entry which is preliminary data.</text>
</comment>
<dbReference type="InterPro" id="IPR004714">
    <property type="entry name" value="Cyt_oxidase_maturation_cbb3"/>
</dbReference>
<dbReference type="AlphaFoldDB" id="A0A4S4AXN4"/>
<feature type="compositionally biased region" description="Basic and acidic residues" evidence="1">
    <location>
        <begin position="48"/>
        <end position="64"/>
    </location>
</feature>
<accession>A0A4S4AXN4</accession>
<dbReference type="Pfam" id="PF03597">
    <property type="entry name" value="FixS"/>
    <property type="match status" value="1"/>
</dbReference>
<dbReference type="OrthoDB" id="9802763at2"/>
<gene>
    <name evidence="3" type="primary">ccoS</name>
    <name evidence="3" type="ORF">E6O51_03540</name>
</gene>
<evidence type="ECO:0000256" key="1">
    <source>
        <dbReference type="SAM" id="MobiDB-lite"/>
    </source>
</evidence>
<dbReference type="EMBL" id="SSOD01000002">
    <property type="protein sequence ID" value="THF64393.1"/>
    <property type="molecule type" value="Genomic_DNA"/>
</dbReference>
<organism evidence="3 4">
    <name type="scientific">Pseudothauera rhizosphaerae</name>
    <dbReference type="NCBI Taxonomy" id="2565932"/>
    <lineage>
        <taxon>Bacteria</taxon>
        <taxon>Pseudomonadati</taxon>
        <taxon>Pseudomonadota</taxon>
        <taxon>Betaproteobacteria</taxon>
        <taxon>Rhodocyclales</taxon>
        <taxon>Zoogloeaceae</taxon>
        <taxon>Pseudothauera</taxon>
    </lineage>
</organism>
<evidence type="ECO:0000256" key="2">
    <source>
        <dbReference type="SAM" id="Phobius"/>
    </source>
</evidence>
<feature type="region of interest" description="Disordered" evidence="1">
    <location>
        <begin position="48"/>
        <end position="75"/>
    </location>
</feature>
<dbReference type="PANTHER" id="PTHR41532">
    <property type="entry name" value="FIXS PROTEIN"/>
    <property type="match status" value="1"/>
</dbReference>
<sequence length="75" mass="8325">MVDLLGSLYILIPLSVLLVFAIGAIFWWSVRSGQFDDLEGPAYRLLMDDRDPPVAEPEREKPAAGEDDAQQGGRH</sequence>
<name>A0A4S4AXN4_9RHOO</name>
<keyword evidence="2" id="KW-0472">Membrane</keyword>
<dbReference type="RefSeq" id="WP_136383582.1">
    <property type="nucleotide sequence ID" value="NZ_SSOD01000002.1"/>
</dbReference>
<feature type="transmembrane region" description="Helical" evidence="2">
    <location>
        <begin position="6"/>
        <end position="28"/>
    </location>
</feature>
<keyword evidence="2" id="KW-0812">Transmembrane</keyword>
<dbReference type="PANTHER" id="PTHR41532:SF1">
    <property type="entry name" value="FIXS PROTEIN"/>
    <property type="match status" value="1"/>
</dbReference>
<protein>
    <submittedName>
        <fullName evidence="3">Cbb3-type cytochrome oxidase assembly protein CcoS</fullName>
    </submittedName>
</protein>
<reference evidence="3 4" key="1">
    <citation type="submission" date="2019-04" db="EMBL/GenBank/DDBJ databases">
        <title>Azoarcus rhizosphaerae sp. nov. isolated from rhizosphere of Ficus religiosa.</title>
        <authorList>
            <person name="Lin S.-Y."/>
            <person name="Hameed A."/>
            <person name="Hsu Y.-H."/>
            <person name="Young C.-C."/>
        </authorList>
    </citation>
    <scope>NUCLEOTIDE SEQUENCE [LARGE SCALE GENOMIC DNA]</scope>
    <source>
        <strain evidence="3 4">CC-YHH848</strain>
    </source>
</reference>